<dbReference type="EMBL" id="CP049871">
    <property type="protein sequence ID" value="QIL01517.1"/>
    <property type="molecule type" value="Genomic_DNA"/>
</dbReference>
<reference evidence="2 3" key="1">
    <citation type="submission" date="2020-03" db="EMBL/GenBank/DDBJ databases">
        <title>Sphingomonas sp. nov., isolated from fish.</title>
        <authorList>
            <person name="Hyun D.-W."/>
            <person name="Bae J.-W."/>
        </authorList>
    </citation>
    <scope>NUCLEOTIDE SEQUENCE [LARGE SCALE GENOMIC DNA]</scope>
    <source>
        <strain evidence="2 3">HDW15C</strain>
    </source>
</reference>
<proteinExistence type="predicted"/>
<name>A0A6G7ZKJ5_9SPHN</name>
<organism evidence="2 3">
    <name type="scientific">Sphingomonas sinipercae</name>
    <dbReference type="NCBI Taxonomy" id="2714944"/>
    <lineage>
        <taxon>Bacteria</taxon>
        <taxon>Pseudomonadati</taxon>
        <taxon>Pseudomonadota</taxon>
        <taxon>Alphaproteobacteria</taxon>
        <taxon>Sphingomonadales</taxon>
        <taxon>Sphingomonadaceae</taxon>
        <taxon>Sphingomonas</taxon>
    </lineage>
</organism>
<dbReference type="RefSeq" id="WP_166092120.1">
    <property type="nucleotide sequence ID" value="NZ_CP049871.1"/>
</dbReference>
<feature type="signal peptide" evidence="1">
    <location>
        <begin position="1"/>
        <end position="21"/>
    </location>
</feature>
<evidence type="ECO:0000313" key="2">
    <source>
        <dbReference type="EMBL" id="QIL01517.1"/>
    </source>
</evidence>
<dbReference type="KEGG" id="ssin:G7078_01065"/>
<dbReference type="Pfam" id="PF10677">
    <property type="entry name" value="DUF2490"/>
    <property type="match status" value="1"/>
</dbReference>
<dbReference type="InterPro" id="IPR019619">
    <property type="entry name" value="DUF2490"/>
</dbReference>
<protein>
    <submittedName>
        <fullName evidence="2">DUF2490 domain-containing protein</fullName>
    </submittedName>
</protein>
<gene>
    <name evidence="2" type="ORF">G7078_01065</name>
</gene>
<sequence>MRQHRLAAFACLAAIAAPASASEDSQLWTTASVGVKLSDKWRLSQELVTRFSADRNGLCEVESNTLLGYKLGRLTTVWAGYTHNPQYDGGDFTVLEHRFREQITVDNFAKVGPGKLSARLRFEQRWRDGVDGTGWRSRPYLRYQIPLGKGSKTSLNLSNETFINLNAVPFQSRTGVDRMRNAVAITTPLSKSLNLEAGYLNQHRFVRGGEDSSDHAATISLSLSL</sequence>
<feature type="chain" id="PRO_5026196643" evidence="1">
    <location>
        <begin position="22"/>
        <end position="225"/>
    </location>
</feature>
<accession>A0A6G7ZKJ5</accession>
<dbReference type="AlphaFoldDB" id="A0A6G7ZKJ5"/>
<keyword evidence="1" id="KW-0732">Signal</keyword>
<evidence type="ECO:0000256" key="1">
    <source>
        <dbReference type="SAM" id="SignalP"/>
    </source>
</evidence>
<keyword evidence="3" id="KW-1185">Reference proteome</keyword>
<dbReference type="Proteomes" id="UP000502502">
    <property type="component" value="Chromosome"/>
</dbReference>
<evidence type="ECO:0000313" key="3">
    <source>
        <dbReference type="Proteomes" id="UP000502502"/>
    </source>
</evidence>